<proteinExistence type="inferred from homology"/>
<dbReference type="InterPro" id="IPR045851">
    <property type="entry name" value="AMP-bd_C_sf"/>
</dbReference>
<dbReference type="GO" id="GO:0006631">
    <property type="term" value="P:fatty acid metabolic process"/>
    <property type="evidence" value="ECO:0007669"/>
    <property type="project" value="UniProtKB-KW"/>
</dbReference>
<dbReference type="InterPro" id="IPR020845">
    <property type="entry name" value="AMP-binding_CS"/>
</dbReference>
<name>A0A2S0MCY3_9BURK</name>
<evidence type="ECO:0000313" key="8">
    <source>
        <dbReference type="Proteomes" id="UP000239709"/>
    </source>
</evidence>
<dbReference type="NCBIfam" id="NF004837">
    <property type="entry name" value="PRK06187.1"/>
    <property type="match status" value="1"/>
</dbReference>
<dbReference type="FunFam" id="3.30.300.30:FF:000008">
    <property type="entry name" value="2,3-dihydroxybenzoate-AMP ligase"/>
    <property type="match status" value="1"/>
</dbReference>
<dbReference type="PROSITE" id="PS00455">
    <property type="entry name" value="AMP_BINDING"/>
    <property type="match status" value="1"/>
</dbReference>
<dbReference type="PANTHER" id="PTHR43859">
    <property type="entry name" value="ACYL-ACTIVATING ENZYME"/>
    <property type="match status" value="1"/>
</dbReference>
<dbReference type="Gene3D" id="3.40.50.12780">
    <property type="entry name" value="N-terminal domain of ligase-like"/>
    <property type="match status" value="1"/>
</dbReference>
<dbReference type="PANTHER" id="PTHR43859:SF4">
    <property type="entry name" value="BUTANOATE--COA LIGASE AAE1-RELATED"/>
    <property type="match status" value="1"/>
</dbReference>
<dbReference type="CDD" id="cd12119">
    <property type="entry name" value="ttLC_FACS_AlkK_like"/>
    <property type="match status" value="1"/>
</dbReference>
<evidence type="ECO:0000259" key="6">
    <source>
        <dbReference type="Pfam" id="PF13193"/>
    </source>
</evidence>
<gene>
    <name evidence="7" type="ORF">C6570_04550</name>
</gene>
<keyword evidence="2 7" id="KW-0436">Ligase</keyword>
<dbReference type="Pfam" id="PF13193">
    <property type="entry name" value="AMP-binding_C"/>
    <property type="match status" value="1"/>
</dbReference>
<dbReference type="Gene3D" id="3.30.300.30">
    <property type="match status" value="1"/>
</dbReference>
<evidence type="ECO:0000256" key="3">
    <source>
        <dbReference type="ARBA" id="ARBA00022832"/>
    </source>
</evidence>
<evidence type="ECO:0000256" key="4">
    <source>
        <dbReference type="ARBA" id="ARBA00023098"/>
    </source>
</evidence>
<dbReference type="InterPro" id="IPR000873">
    <property type="entry name" value="AMP-dep_synth/lig_dom"/>
</dbReference>
<sequence length="546" mass="59477">MQPPSLMMYQPMTISGVLHHGMTQYGDQEIVSRETHGPLHRYTYRDMGARAAQLAHALRGLGLQPGAVVGSIAWNNHRHMEAYYAVSGGGMVMHTCNPRLHPEQLAYIVNHAEDEVVLFDATFAPLIKAIAPHCPRVKAWVCLSDAEHTPAIEGGPEVLRYEALIAPQPTTFDWPAVDETAGAALCYTSGTTGNPKGVLYSHRAIVLNALTSCTGGVLNLSPQEVALPVVPMFHINAWCIPYSALVAGAKLVLPGPKLDGASLYELLEAEQVTMTAGVPTIWMGLIQHVEQNGLRFNHLKRTLVGGTAMPQALIAKFVDQYGVEVRHGWGMTETTAVATLSVLSRQDMARPVAERHAIIARQGKPVPGIEIKVVDENGHTLPRDDKSQGELMVRGHWIMERYYKADRTALADGWFPTGDIATISADGVLTIRDRTKDVIKSGGEWISSIDLENAAVGHPAVAMAAVIGIPDPKWDERPLLFVVRKPGQTLEKQEILDFLTGRVAKWWVPDDVVFVDALPVGGTGKVQKNELRKEYGNGVPNGARTD</sequence>
<accession>A0A2S0MCY3</accession>
<dbReference type="OrthoDB" id="9766486at2"/>
<organism evidence="7 8">
    <name type="scientific">Ottowia oryzae</name>
    <dbReference type="NCBI Taxonomy" id="2109914"/>
    <lineage>
        <taxon>Bacteria</taxon>
        <taxon>Pseudomonadati</taxon>
        <taxon>Pseudomonadota</taxon>
        <taxon>Betaproteobacteria</taxon>
        <taxon>Burkholderiales</taxon>
        <taxon>Comamonadaceae</taxon>
        <taxon>Ottowia</taxon>
    </lineage>
</organism>
<evidence type="ECO:0000256" key="2">
    <source>
        <dbReference type="ARBA" id="ARBA00022598"/>
    </source>
</evidence>
<dbReference type="Pfam" id="PF00501">
    <property type="entry name" value="AMP-binding"/>
    <property type="match status" value="1"/>
</dbReference>
<comment type="similarity">
    <text evidence="1">Belongs to the ATP-dependent AMP-binding enzyme family.</text>
</comment>
<dbReference type="RefSeq" id="WP_106702166.1">
    <property type="nucleotide sequence ID" value="NZ_CP027666.1"/>
</dbReference>
<dbReference type="Proteomes" id="UP000239709">
    <property type="component" value="Chromosome"/>
</dbReference>
<dbReference type="InterPro" id="IPR025110">
    <property type="entry name" value="AMP-bd_C"/>
</dbReference>
<dbReference type="AlphaFoldDB" id="A0A2S0MCY3"/>
<feature type="domain" description="AMP-dependent synthetase/ligase" evidence="5">
    <location>
        <begin position="23"/>
        <end position="403"/>
    </location>
</feature>
<dbReference type="GO" id="GO:0016874">
    <property type="term" value="F:ligase activity"/>
    <property type="evidence" value="ECO:0007669"/>
    <property type="project" value="UniProtKB-KW"/>
</dbReference>
<protein>
    <submittedName>
        <fullName evidence="7">Long-chain fatty acid--CoA ligase</fullName>
    </submittedName>
</protein>
<reference evidence="7 8" key="1">
    <citation type="submission" date="2018-03" db="EMBL/GenBank/DDBJ databases">
        <title>Genome sequencing of Ottowia sp.</title>
        <authorList>
            <person name="Kim S.-J."/>
            <person name="Heo J."/>
            <person name="Kwon S.-W."/>
        </authorList>
    </citation>
    <scope>NUCLEOTIDE SEQUENCE [LARGE SCALE GENOMIC DNA]</scope>
    <source>
        <strain evidence="7 8">KADR8-3</strain>
    </source>
</reference>
<keyword evidence="8" id="KW-1185">Reference proteome</keyword>
<dbReference type="KEGG" id="otk:C6570_04550"/>
<feature type="domain" description="AMP-binding enzyme C-terminal" evidence="6">
    <location>
        <begin position="451"/>
        <end position="525"/>
    </location>
</feature>
<keyword evidence="3" id="KW-0276">Fatty acid metabolism</keyword>
<dbReference type="SUPFAM" id="SSF56801">
    <property type="entry name" value="Acetyl-CoA synthetase-like"/>
    <property type="match status" value="1"/>
</dbReference>
<dbReference type="EMBL" id="CP027666">
    <property type="protein sequence ID" value="AVO33603.1"/>
    <property type="molecule type" value="Genomic_DNA"/>
</dbReference>
<evidence type="ECO:0000256" key="1">
    <source>
        <dbReference type="ARBA" id="ARBA00006432"/>
    </source>
</evidence>
<dbReference type="InterPro" id="IPR042099">
    <property type="entry name" value="ANL_N_sf"/>
</dbReference>
<evidence type="ECO:0000259" key="5">
    <source>
        <dbReference type="Pfam" id="PF00501"/>
    </source>
</evidence>
<evidence type="ECO:0000313" key="7">
    <source>
        <dbReference type="EMBL" id="AVO33603.1"/>
    </source>
</evidence>
<keyword evidence="4" id="KW-0443">Lipid metabolism</keyword>